<dbReference type="GO" id="GO:0006623">
    <property type="term" value="P:protein targeting to vacuole"/>
    <property type="evidence" value="ECO:0007669"/>
    <property type="project" value="TreeGrafter"/>
</dbReference>
<evidence type="ECO:0000256" key="1">
    <source>
        <dbReference type="ARBA" id="ARBA00006545"/>
    </source>
</evidence>
<dbReference type="GO" id="GO:0045053">
    <property type="term" value="P:protein retention in Golgi apparatus"/>
    <property type="evidence" value="ECO:0007669"/>
    <property type="project" value="TreeGrafter"/>
</dbReference>
<feature type="compositionally biased region" description="Acidic residues" evidence="4">
    <location>
        <begin position="1933"/>
        <end position="1946"/>
    </location>
</feature>
<dbReference type="PANTHER" id="PTHR16166">
    <property type="entry name" value="VACUOLAR PROTEIN SORTING-ASSOCIATED PROTEIN VPS13"/>
    <property type="match status" value="1"/>
</dbReference>
<feature type="domain" description="Chorein N-terminal" evidence="6">
    <location>
        <begin position="20"/>
        <end position="786"/>
    </location>
</feature>
<keyword evidence="11" id="KW-1185">Reference proteome</keyword>
<feature type="domain" description="VPS13-like middle region" evidence="7">
    <location>
        <begin position="1561"/>
        <end position="1888"/>
    </location>
</feature>
<dbReference type="Pfam" id="PF25037">
    <property type="entry name" value="VPS13_C"/>
    <property type="match status" value="1"/>
</dbReference>
<dbReference type="OrthoDB" id="428159at2759"/>
<name>A0A2G8KQH1_STIJA</name>
<keyword evidence="5" id="KW-1133">Transmembrane helix</keyword>
<gene>
    <name evidence="10" type="ORF">BSL78_12882</name>
</gene>
<feature type="compositionally biased region" description="Acidic residues" evidence="4">
    <location>
        <begin position="1976"/>
        <end position="1989"/>
    </location>
</feature>
<dbReference type="InterPro" id="IPR056747">
    <property type="entry name" value="VPS13-like_M"/>
</dbReference>
<evidence type="ECO:0000256" key="4">
    <source>
        <dbReference type="SAM" id="MobiDB-lite"/>
    </source>
</evidence>
<dbReference type="InterPro" id="IPR056748">
    <property type="entry name" value="VPS13-like_C"/>
</dbReference>
<dbReference type="Pfam" id="PF12624">
    <property type="entry name" value="VPS13_N"/>
    <property type="match status" value="1"/>
</dbReference>
<dbReference type="InterPro" id="IPR026847">
    <property type="entry name" value="VPS13"/>
</dbReference>
<dbReference type="PANTHER" id="PTHR16166:SF146">
    <property type="entry name" value="VACUOLAR PROTEIN SORTING-ASSOCIATED PROTEIN 13A-LIKE ISOFORM X1"/>
    <property type="match status" value="1"/>
</dbReference>
<dbReference type="STRING" id="307972.A0A2G8KQH1"/>
<keyword evidence="3" id="KW-0445">Lipid transport</keyword>
<dbReference type="Pfam" id="PF25033">
    <property type="entry name" value="VPS13_M"/>
    <property type="match status" value="2"/>
</dbReference>
<comment type="caution">
    <text evidence="10">The sequence shown here is derived from an EMBL/GenBank/DDBJ whole genome shotgun (WGS) entry which is preliminary data.</text>
</comment>
<comment type="similarity">
    <text evidence="1">Belongs to the VPS13 family.</text>
</comment>
<accession>A0A2G8KQH1</accession>
<evidence type="ECO:0000256" key="2">
    <source>
        <dbReference type="ARBA" id="ARBA00022448"/>
    </source>
</evidence>
<dbReference type="Pfam" id="PF25036">
    <property type="entry name" value="VPS13_VAB"/>
    <property type="match status" value="1"/>
</dbReference>
<keyword evidence="5" id="KW-0812">Transmembrane</keyword>
<evidence type="ECO:0000313" key="10">
    <source>
        <dbReference type="EMBL" id="PIK50227.1"/>
    </source>
</evidence>
<keyword evidence="5" id="KW-0472">Membrane</keyword>
<sequence length="3475" mass="388174">MVLMESFVQTGAHAIECCYGSVELTDLELKPEALAEFDVPLEVKASHIGRIYADIQWTGLFSNPLVVEVEDVFILVTPLIDQPYNEEKQKAFNLARKRLLLESVDTKRKRSDPADADDLSFIERLTVTIVNNIQVNVSKIHIRYEDSYSNPGHTLAAGVMLDSLSAQTTDENWTITQLDASATVMHKLAQLSGVSAYLNPTVDQKVKSYVNSNVWRELMKDSITSQQINGDKLDYLLHPLSTEAHFVFDKNASAHYNSPEILLDIITQVVSMSLSRSQYLCTIDILESFQLMGRRERYQKYRPNVPVSGNIKTWWKFAYTAVLEEHIRPWSATKIENHQILYRKYKEKYKEMLTIKENGDNVPSSLEEEIQTLEDGLDVTSIIIGRQKTRRQFAKEAPAREKKRKEEREASRGFFSRLFGWGEDDDDDDDSEGEEGEDIWSQLPDEERTNIYNGIGYNQGAGKTAGIPPQFVKEKLSFELHQLELNLMKDSGTVLTSEFDHFHFGFQRRPVNNSLIVMFSTESLNVSGVSINANPTTVVTSKGIPSTDTGTSVLTVDFESKPLIIKADSVLSVTAEPIDIFYHEKTVSELMSFFTIPNMNVEGLKSSTISGIQHLAKTSQETLLAAINNHQTIQLNIDVKSPNIIIPEHGCLEEDGHLLIFDLGSLRVVSELQTADLALEDATPVEVEERLYDKFVVHLNDMKAVLSNEGEDWREVLKHENPDNYLVPCLGLQINVFISAKQDYKKLPQQKIEAILPALKFSVSDEKLEKVLKFIQNLPLPFPAPVSHAGPPRGTILNSIYQLQPCTLPCETSKKAASIRRPPRTYALNKTISAVDDVDMGTSVDAPTEEKFYTASDHSDETIEEWSSSSMQVPTFDDNDSPSNETSMLLRFHMREIVLTLALKDRMLLPSSHALSDEEGAGVLDATVGVEYLTFRVDSLLVDAAVSNHGIAVQMGLRGIQIIDKLHVGPDGTYLHLLSSPTKSELISVLFRKVSKECVEFNSYYGGIEQSIVLRLSAINATFHRSAMLYLMSTSQKLQRRFETLLPTGGASNVASPTADTSAAGTAGGGSTSPAAANVVARSVTQFYAEVHVEFLCVVLCDMYDTLAKVYLRGLRSNVTDKITRTTVRASLQDFSVEDPLETVFYKKIVCLQDQTAFDVKFTAFKVPAKPQVTGTQPSATSPIPLDYSIRFRGGRIQTVLLGQFIKNLTAFFEPFVNQSTLDTAKDASTKAVQKQVDDIQTRGKGIQMDIEINAPVVYIPQNWQSPHCIVVHLGNLSLKSSLEETSILIAQTSQKIVMLNLSLKLSQAQVMRGLVDENQVLGSHSLIVEPVSFGLLIKQPLSKEHTRMIPTTIEGMLEAIKVNIGEQDIITTLAALRGNLSATSTNVTYPDGDVIVGAEIHRSDESLPSESTAAVSSEPKDVPTEEAIYMAIQFDFDLKGVTVILYTTTKMPKSKKILILRDPKFGLSRLSLAGFFVGYHEHQRTNHSWPFIIGHNARRYQTQQSIGHQKMMMMVMVMVMVMVVVVVVVVVVIIMIIMSIMIMMIMLMRIMLMMMIMIMIDFTVDEVRVNIFVHYLLAIYNFLSSTLTHTGTATPMSPTSSSLTREISRSASGTAVENRAGQPEGWSGRALWIRGHLRKPEIVLFDDPTSSSSQVLVLKMEGNLAFQNQLGTQSLVANVCNIQMYSCLYSHPLLSAYQVLDPCAISVTRSVSEDRQETVAVDFTDVCFHISPRVVNVMLGVSNALSSVTQKSASSRPLTDDYDQENLWTPKPIFSHGFQRRKGSMKNMVDFAPVPEPSSTPTQKLTVQMPRLSVCLELEAARDHLSVMIFQIRMRTLVFDWSACMRAEMEMTLEGMIYNEKISLWEPFLEPVLEDEDDYTPWELLIKLVKADSHPILCSSPYDSLAPGIKDSLDGPGFGGTRSLESYPVTETETDSDSQSDTELEWDGHYSSSLLSSDLATPQDEEKPLPQDTVPSEDQEDSDSEEMDGFFGKVKGFFQDIFTSESDSEAEEAMEPASSARENLRRSDSGIASSLRLTSSTLASSDGKDEVDADEDLQDVESTAMYLIINATEKLDISVTPWSIDVLQNLINQYSSPPPAGDVVTLLKEEAMDVTIINTVGISGKIITEVTNEDKISSSGITLITSPSGSHDHMDAAGLETAASGEKREPRQEIQVLFQLSVQGRRRLYRPRRRTVPGGYRRGCQVFNGNWKYGLIRDVSLSNGKETVRIRSPLQLTNHCQIPLELSYKKLDLQSLLGASIPGEEQNEFTSIGVVQPQQTMDIPLLVAYHAGIYACPVDRGFQPNDQPIKWYEIQDPAELTYQCPPIKEGSPLSFFFRVTREVLKLDKPSSVSRAPTYILHIHPPITLHNFLPYDLVYSFLDTGLKFLLRGEKMDVHSVDLNQGQTMTMQVKSYLSSNWEGTLMVSREMKATETVAMVMQTTGNNQKHLNLLANSTSTDGAWDIFMYSPYWIVNKSELPVEIRASRSRKVFSTHSLADPVLFNFSSTKRRKAKLRVFDSVWSTSFSLDTVGSSGVIICRDEDHDRTYQFWMDIRLSNLSLTKIVTLMPYFLIQNHTDITLSYVEEGVKAGVWVNIKPGEVLPFWPGTLSMKLLARKATTPDILTSRPFSISTPNTTVLRMERGSALTVQVEGGIQGPTTVTFCQYSTGQAPVRLDNLCDDINLRFNQKNVGGRLLLRPHQSMLYTWDDPSADRVLTWNLYNRNKISFDCIMNRDSWGKVVISMDSIHRSMLPGDGLYVEGDDASVYSTDEEEDKSEVDGVIEHPLMARKERTNVFWVSYMDGLQRVFMVTQSSKIARLATQAYVSEQAKLELFASINGVGLSLINAHYEEVAYISLFSSPAKWEVETKPDKWKALTMELSGLLEDRFKQGEETVEIEGALEADFKSNMISKPVAGPLRRTYNPGVWFHLRQSDHFTSVHFKLHKIQIDNQLFDAYFPTVMSVNPLPSEVLKKTGPKPFIEMSLLRKNIPEAGLDTIKYLKVLIQESSIRVDDGFLRSVLDIFSNLKQEEEEIFSLHADLDFIQTSLRETSTTDNTMTKMFFEYLHLSPLKCIVSFSLAGQPHLVNPKTTNGLLKFFLDSIGSTLTEVSEVELKLAYFERTNILVTQSQLLADAQDHYVSQAVKQAYVFILGLDVLGNPYGLFRDVKEGISDFFYEPYLGLIQGPGEFAEGLAKGVQSLLGHTVGGVADTLSGLSGTVGRALAFISFDEDYQKARIRRLQRHPDSLPKHLLYAGQGFVMGVIVGLTGIVSSPLHGAQEEGLKGFFKGVGKGVLGLVTKPFGGVADGMTIVLEGIERATDLNEMPVMRCRIPRFISPTQGVNVQGLQLYSPYKAVGNLILHNIRRKGFYETDIYFAHATTSSDSTPDVVIITNRHILVVEKCRWWGGWDLEQGDSFDKFSGTPIADSNKIIYAAREGSKQITREVDCGDPEVCKWLLKKLKFALEVHNQKDQEDTG</sequence>
<evidence type="ECO:0000259" key="6">
    <source>
        <dbReference type="Pfam" id="PF12624"/>
    </source>
</evidence>
<dbReference type="EMBL" id="MRZV01000428">
    <property type="protein sequence ID" value="PIK50227.1"/>
    <property type="molecule type" value="Genomic_DNA"/>
</dbReference>
<reference evidence="10 11" key="1">
    <citation type="journal article" date="2017" name="PLoS Biol.">
        <title>The sea cucumber genome provides insights into morphological evolution and visceral regeneration.</title>
        <authorList>
            <person name="Zhang X."/>
            <person name="Sun L."/>
            <person name="Yuan J."/>
            <person name="Sun Y."/>
            <person name="Gao Y."/>
            <person name="Zhang L."/>
            <person name="Li S."/>
            <person name="Dai H."/>
            <person name="Hamel J.F."/>
            <person name="Liu C."/>
            <person name="Yu Y."/>
            <person name="Liu S."/>
            <person name="Lin W."/>
            <person name="Guo K."/>
            <person name="Jin S."/>
            <person name="Xu P."/>
            <person name="Storey K.B."/>
            <person name="Huan P."/>
            <person name="Zhang T."/>
            <person name="Zhou Y."/>
            <person name="Zhang J."/>
            <person name="Lin C."/>
            <person name="Li X."/>
            <person name="Xing L."/>
            <person name="Huo D."/>
            <person name="Sun M."/>
            <person name="Wang L."/>
            <person name="Mercier A."/>
            <person name="Li F."/>
            <person name="Yang H."/>
            <person name="Xiang J."/>
        </authorList>
    </citation>
    <scope>NUCLEOTIDE SEQUENCE [LARGE SCALE GENOMIC DNA]</scope>
    <source>
        <strain evidence="10">Shaxun</strain>
        <tissue evidence="10">Muscle</tissue>
    </source>
</reference>
<keyword evidence="2" id="KW-0813">Transport</keyword>
<dbReference type="InterPro" id="IPR009543">
    <property type="entry name" value="VPS13_VAB"/>
</dbReference>
<feature type="domain" description="VPS13-like middle region" evidence="7">
    <location>
        <begin position="1101"/>
        <end position="1489"/>
    </location>
</feature>
<dbReference type="InterPro" id="IPR026854">
    <property type="entry name" value="VPS13_N"/>
</dbReference>
<organism evidence="10 11">
    <name type="scientific">Stichopus japonicus</name>
    <name type="common">Sea cucumber</name>
    <dbReference type="NCBI Taxonomy" id="307972"/>
    <lineage>
        <taxon>Eukaryota</taxon>
        <taxon>Metazoa</taxon>
        <taxon>Echinodermata</taxon>
        <taxon>Eleutherozoa</taxon>
        <taxon>Echinozoa</taxon>
        <taxon>Holothuroidea</taxon>
        <taxon>Aspidochirotacea</taxon>
        <taxon>Aspidochirotida</taxon>
        <taxon>Stichopodidae</taxon>
        <taxon>Apostichopus</taxon>
    </lineage>
</organism>
<dbReference type="Proteomes" id="UP000230750">
    <property type="component" value="Unassembled WGS sequence"/>
</dbReference>
<dbReference type="GO" id="GO:0006869">
    <property type="term" value="P:lipid transport"/>
    <property type="evidence" value="ECO:0007669"/>
    <property type="project" value="UniProtKB-KW"/>
</dbReference>
<evidence type="ECO:0000313" key="11">
    <source>
        <dbReference type="Proteomes" id="UP000230750"/>
    </source>
</evidence>
<evidence type="ECO:0000256" key="5">
    <source>
        <dbReference type="SAM" id="Phobius"/>
    </source>
</evidence>
<evidence type="ECO:0000256" key="3">
    <source>
        <dbReference type="ARBA" id="ARBA00023055"/>
    </source>
</evidence>
<evidence type="ECO:0000259" key="9">
    <source>
        <dbReference type="Pfam" id="PF25037"/>
    </source>
</evidence>
<proteinExistence type="inferred from homology"/>
<evidence type="ECO:0000259" key="8">
    <source>
        <dbReference type="Pfam" id="PF25036"/>
    </source>
</evidence>
<feature type="compositionally biased region" description="Polar residues" evidence="4">
    <location>
        <begin position="1951"/>
        <end position="1961"/>
    </location>
</feature>
<feature type="region of interest" description="Disordered" evidence="4">
    <location>
        <begin position="418"/>
        <end position="445"/>
    </location>
</feature>
<feature type="region of interest" description="Disordered" evidence="4">
    <location>
        <begin position="2006"/>
        <end position="2028"/>
    </location>
</feature>
<feature type="region of interest" description="Disordered" evidence="4">
    <location>
        <begin position="1917"/>
        <end position="1989"/>
    </location>
</feature>
<protein>
    <submittedName>
        <fullName evidence="10">Putative vacuolar protein sorting-associated protein 13A-like</fullName>
    </submittedName>
</protein>
<feature type="transmembrane region" description="Helical" evidence="5">
    <location>
        <begin position="1512"/>
        <end position="1538"/>
    </location>
</feature>
<evidence type="ECO:0000259" key="7">
    <source>
        <dbReference type="Pfam" id="PF25033"/>
    </source>
</evidence>
<feature type="compositionally biased region" description="Acidic residues" evidence="4">
    <location>
        <begin position="422"/>
        <end position="438"/>
    </location>
</feature>
<feature type="domain" description="Intermembrane lipid transfer protein VPS13-like C-terminal" evidence="9">
    <location>
        <begin position="3329"/>
        <end position="3448"/>
    </location>
</feature>
<feature type="domain" description="Vacuolar protein sorting-associated protein 13 VPS13 adaptor binding" evidence="8">
    <location>
        <begin position="2218"/>
        <end position="2713"/>
    </location>
</feature>